<dbReference type="Pfam" id="PF03168">
    <property type="entry name" value="LEA_2"/>
    <property type="match status" value="2"/>
</dbReference>
<dbReference type="Gene3D" id="2.60.40.1820">
    <property type="match status" value="2"/>
</dbReference>
<reference evidence="4 5" key="1">
    <citation type="submission" date="2024-03" db="EMBL/GenBank/DDBJ databases">
        <title>High-quality draft genome sequence of Oceanobacter sp. wDCs-4.</title>
        <authorList>
            <person name="Dong C."/>
        </authorList>
    </citation>
    <scope>NUCLEOTIDE SEQUENCE [LARGE SCALE GENOMIC DNA]</scope>
    <source>
        <strain evidence="5">wDCs-4</strain>
    </source>
</reference>
<feature type="domain" description="Water stress and hypersensitive response" evidence="3">
    <location>
        <begin position="33"/>
        <end position="151"/>
    </location>
</feature>
<accession>A0ABW8NN82</accession>
<feature type="signal peptide" evidence="2">
    <location>
        <begin position="1"/>
        <end position="17"/>
    </location>
</feature>
<dbReference type="RefSeq" id="WP_416206998.1">
    <property type="nucleotide sequence ID" value="NZ_JBBKTX010000023.1"/>
</dbReference>
<evidence type="ECO:0000313" key="4">
    <source>
        <dbReference type="EMBL" id="MFK4754030.1"/>
    </source>
</evidence>
<protein>
    <submittedName>
        <fullName evidence="4">LEA type 2 family protein</fullName>
    </submittedName>
</protein>
<dbReference type="PROSITE" id="PS51257">
    <property type="entry name" value="PROKAR_LIPOPROTEIN"/>
    <property type="match status" value="1"/>
</dbReference>
<evidence type="ECO:0000256" key="2">
    <source>
        <dbReference type="SAM" id="SignalP"/>
    </source>
</evidence>
<keyword evidence="5" id="KW-1185">Reference proteome</keyword>
<dbReference type="InterPro" id="IPR013990">
    <property type="entry name" value="WHy-dom"/>
</dbReference>
<feature type="domain" description="Water stress and hypersensitive response" evidence="3">
    <location>
        <begin position="160"/>
        <end position="275"/>
    </location>
</feature>
<evidence type="ECO:0000313" key="5">
    <source>
        <dbReference type="Proteomes" id="UP001620597"/>
    </source>
</evidence>
<name>A0ABW8NN82_9GAMM</name>
<dbReference type="SUPFAM" id="SSF117070">
    <property type="entry name" value="LEA14-like"/>
    <property type="match status" value="2"/>
</dbReference>
<evidence type="ECO:0000256" key="1">
    <source>
        <dbReference type="ARBA" id="ARBA00005960"/>
    </source>
</evidence>
<dbReference type="PANTHER" id="PTHR31459">
    <property type="match status" value="1"/>
</dbReference>
<sequence length="282" mass="29616">MNRIVTLLTALSLTLLAGCATLQDSLNIEKPSAAISGLSIQSLGLEQANLLVALDITNPNGFSIPASGLELTLSVEDHALTTVSPANNGLTLKANGVTTTQLPISLNYSDLYNAIKAVADQDEVTCQVDAALLFTLPVLGDMRLPASYSTRIPVPQRPKISLASASISSLSWRGVELQLTVDVENPNGFGVDLNGLNYQVTAANSALASGSVQPAKLAKNSQQQLIIPLSLSFADMGKSLMSLLTSKEPVAIGVAGTLDYAPDLAIWKPQPLDFSMSTQLSR</sequence>
<comment type="caution">
    <text evidence="4">The sequence shown here is derived from an EMBL/GenBank/DDBJ whole genome shotgun (WGS) entry which is preliminary data.</text>
</comment>
<keyword evidence="2" id="KW-0732">Signal</keyword>
<gene>
    <name evidence="4" type="ORF">WG929_16585</name>
</gene>
<feature type="chain" id="PRO_5047228615" evidence="2">
    <location>
        <begin position="18"/>
        <end position="282"/>
    </location>
</feature>
<dbReference type="Proteomes" id="UP001620597">
    <property type="component" value="Unassembled WGS sequence"/>
</dbReference>
<dbReference type="InterPro" id="IPR045043">
    <property type="entry name" value="Lea14-like"/>
</dbReference>
<evidence type="ECO:0000259" key="3">
    <source>
        <dbReference type="SMART" id="SM00769"/>
    </source>
</evidence>
<dbReference type="InterPro" id="IPR004864">
    <property type="entry name" value="LEA_2"/>
</dbReference>
<dbReference type="PANTHER" id="PTHR31459:SF2">
    <property type="entry name" value="OS03G0843300 PROTEIN"/>
    <property type="match status" value="1"/>
</dbReference>
<dbReference type="SMART" id="SM00769">
    <property type="entry name" value="WHy"/>
    <property type="match status" value="2"/>
</dbReference>
<dbReference type="EMBL" id="JBBKTX010000023">
    <property type="protein sequence ID" value="MFK4754030.1"/>
    <property type="molecule type" value="Genomic_DNA"/>
</dbReference>
<organism evidence="4 5">
    <name type="scientific">Oceanobacter antarcticus</name>
    <dbReference type="NCBI Taxonomy" id="3133425"/>
    <lineage>
        <taxon>Bacteria</taxon>
        <taxon>Pseudomonadati</taxon>
        <taxon>Pseudomonadota</taxon>
        <taxon>Gammaproteobacteria</taxon>
        <taxon>Oceanospirillales</taxon>
        <taxon>Oceanospirillaceae</taxon>
        <taxon>Oceanobacter</taxon>
    </lineage>
</organism>
<proteinExistence type="inferred from homology"/>
<comment type="similarity">
    <text evidence="1">Belongs to the LEA type 2 family.</text>
</comment>